<dbReference type="CDD" id="cd04301">
    <property type="entry name" value="NAT_SF"/>
    <property type="match status" value="1"/>
</dbReference>
<dbReference type="EMBL" id="AP028214">
    <property type="protein sequence ID" value="BEI90036.1"/>
    <property type="molecule type" value="Genomic_DNA"/>
</dbReference>
<dbReference type="SUPFAM" id="SSF55729">
    <property type="entry name" value="Acyl-CoA N-acyltransferases (Nat)"/>
    <property type="match status" value="1"/>
</dbReference>
<dbReference type="InterPro" id="IPR016181">
    <property type="entry name" value="Acyl_CoA_acyltransferase"/>
</dbReference>
<protein>
    <recommendedName>
        <fullName evidence="4">N-acetyltransferase domain-containing protein</fullName>
    </recommendedName>
</protein>
<dbReference type="AlphaFoldDB" id="A0AA48L0L1"/>
<evidence type="ECO:0000313" key="5">
    <source>
        <dbReference type="EMBL" id="BEI90036.1"/>
    </source>
</evidence>
<evidence type="ECO:0000313" key="6">
    <source>
        <dbReference type="Proteomes" id="UP001233271"/>
    </source>
</evidence>
<accession>A0AA48L0L1</accession>
<dbReference type="PANTHER" id="PTHR43877:SF2">
    <property type="entry name" value="AMINOALKYLPHOSPHONATE N-ACETYLTRANSFERASE-RELATED"/>
    <property type="match status" value="1"/>
</dbReference>
<dbReference type="GO" id="GO:0016747">
    <property type="term" value="F:acyltransferase activity, transferring groups other than amino-acyl groups"/>
    <property type="evidence" value="ECO:0007669"/>
    <property type="project" value="InterPro"/>
</dbReference>
<dbReference type="Gene3D" id="3.40.630.30">
    <property type="match status" value="1"/>
</dbReference>
<proteinExistence type="predicted"/>
<dbReference type="InterPro" id="IPR000182">
    <property type="entry name" value="GNAT_dom"/>
</dbReference>
<keyword evidence="2" id="KW-0012">Acyltransferase</keyword>
<evidence type="ECO:0000259" key="4">
    <source>
        <dbReference type="PROSITE" id="PS51186"/>
    </source>
</evidence>
<keyword evidence="1" id="KW-0808">Transferase</keyword>
<gene>
    <name evidence="5" type="ORF">CcaverHIS019_0301060</name>
</gene>
<organism evidence="5 6">
    <name type="scientific">Cutaneotrichosporon cavernicola</name>
    <dbReference type="NCBI Taxonomy" id="279322"/>
    <lineage>
        <taxon>Eukaryota</taxon>
        <taxon>Fungi</taxon>
        <taxon>Dikarya</taxon>
        <taxon>Basidiomycota</taxon>
        <taxon>Agaricomycotina</taxon>
        <taxon>Tremellomycetes</taxon>
        <taxon>Trichosporonales</taxon>
        <taxon>Trichosporonaceae</taxon>
        <taxon>Cutaneotrichosporon</taxon>
    </lineage>
</organism>
<name>A0AA48L0L1_9TREE</name>
<feature type="domain" description="N-acetyltransferase" evidence="4">
    <location>
        <begin position="20"/>
        <end position="192"/>
    </location>
</feature>
<dbReference type="GeneID" id="85493907"/>
<evidence type="ECO:0000256" key="1">
    <source>
        <dbReference type="ARBA" id="ARBA00022679"/>
    </source>
</evidence>
<dbReference type="PANTHER" id="PTHR43877">
    <property type="entry name" value="AMINOALKYLPHOSPHONATE N-ACETYLTRANSFERASE-RELATED-RELATED"/>
    <property type="match status" value="1"/>
</dbReference>
<evidence type="ECO:0000256" key="2">
    <source>
        <dbReference type="ARBA" id="ARBA00023315"/>
    </source>
</evidence>
<evidence type="ECO:0000256" key="3">
    <source>
        <dbReference type="SAM" id="MobiDB-lite"/>
    </source>
</evidence>
<dbReference type="Proteomes" id="UP001233271">
    <property type="component" value="Chromosome 3"/>
</dbReference>
<feature type="region of interest" description="Disordered" evidence="3">
    <location>
        <begin position="1"/>
        <end position="27"/>
    </location>
</feature>
<keyword evidence="6" id="KW-1185">Reference proteome</keyword>
<dbReference type="Pfam" id="PF00583">
    <property type="entry name" value="Acetyltransf_1"/>
    <property type="match status" value="1"/>
</dbReference>
<dbReference type="InterPro" id="IPR050832">
    <property type="entry name" value="Bact_Acetyltransf"/>
</dbReference>
<dbReference type="KEGG" id="ccac:CcaHIS019_0301060"/>
<dbReference type="PROSITE" id="PS51186">
    <property type="entry name" value="GNAT"/>
    <property type="match status" value="1"/>
</dbReference>
<reference evidence="5" key="1">
    <citation type="journal article" date="2023" name="BMC Genomics">
        <title>Chromosome-level genome assemblies of Cutaneotrichosporon spp. (Trichosporonales, Basidiomycota) reveal imbalanced evolution between nucleotide sequences and chromosome synteny.</title>
        <authorList>
            <person name="Kobayashi Y."/>
            <person name="Kayamori A."/>
            <person name="Aoki K."/>
            <person name="Shiwa Y."/>
            <person name="Matsutani M."/>
            <person name="Fujita N."/>
            <person name="Sugita T."/>
            <person name="Iwasaki W."/>
            <person name="Tanaka N."/>
            <person name="Takashima M."/>
        </authorList>
    </citation>
    <scope>NUCLEOTIDE SEQUENCE</scope>
    <source>
        <strain evidence="5">HIS019</strain>
    </source>
</reference>
<sequence>MSAIVLPSEPPSGTSSPPPITIRPRQPEDMPALCDLLGRQQSATLYPVQWPLSMPIPDFIARPGEMVAFVAESSGQILGHVAVRYGPHGPANERELTVRWAKAHGCAEEDVRVITVLFTDPAWAGKGVGSALFRAATQAALAGGGRPCLDVVVSDNGPLGFYQRRGWEIVGEWDAPWAMGKFLVYLMILPVEADGVTNSNASATPGPATRVDATGP</sequence>
<dbReference type="RefSeq" id="XP_060455302.1">
    <property type="nucleotide sequence ID" value="XM_060598516.1"/>
</dbReference>